<dbReference type="eggNOG" id="ENOG502ZY6B">
    <property type="taxonomic scope" value="Bacteria"/>
</dbReference>
<name>A0A1I4TWR0_9FLAO</name>
<gene>
    <name evidence="1" type="ORF">SAMN05444143_102314</name>
</gene>
<organism evidence="1 2">
    <name type="scientific">Flavobacterium succinicans</name>
    <dbReference type="NCBI Taxonomy" id="29536"/>
    <lineage>
        <taxon>Bacteria</taxon>
        <taxon>Pseudomonadati</taxon>
        <taxon>Bacteroidota</taxon>
        <taxon>Flavobacteriia</taxon>
        <taxon>Flavobacteriales</taxon>
        <taxon>Flavobacteriaceae</taxon>
        <taxon>Flavobacterium</taxon>
    </lineage>
</organism>
<proteinExistence type="predicted"/>
<dbReference type="Proteomes" id="UP000182961">
    <property type="component" value="Unassembled WGS sequence"/>
</dbReference>
<evidence type="ECO:0000313" key="1">
    <source>
        <dbReference type="EMBL" id="SFM81218.1"/>
    </source>
</evidence>
<keyword evidence="2" id="KW-1185">Reference proteome</keyword>
<dbReference type="RefSeq" id="WP_024980010.1">
    <property type="nucleotide sequence ID" value="NZ_FOUT01000002.1"/>
</dbReference>
<dbReference type="AlphaFoldDB" id="A0A1I4TWR0"/>
<dbReference type="EMBL" id="FOUT01000002">
    <property type="protein sequence ID" value="SFM81218.1"/>
    <property type="molecule type" value="Genomic_DNA"/>
</dbReference>
<sequence>MSTIDYGMLFEKTVEAYWGNPKTPIYFANYWGDKFEMRAILFSIVVQEINYNPNSYDTDKLDSLKEYASKSSNGGTSHSENVQILKLLAEYKNVT</sequence>
<evidence type="ECO:0000313" key="2">
    <source>
        <dbReference type="Proteomes" id="UP000182961"/>
    </source>
</evidence>
<reference evidence="2" key="1">
    <citation type="submission" date="2016-10" db="EMBL/GenBank/DDBJ databases">
        <authorList>
            <person name="Varghese N."/>
            <person name="Submissions S."/>
        </authorList>
    </citation>
    <scope>NUCLEOTIDE SEQUENCE [LARGE SCALE GENOMIC DNA]</scope>
    <source>
        <strain evidence="2">DSM 4002</strain>
    </source>
</reference>
<protein>
    <submittedName>
        <fullName evidence="1">Uncharacterized protein</fullName>
    </submittedName>
</protein>
<accession>A0A1I4TWR0</accession>